<dbReference type="Proteomes" id="UP000273145">
    <property type="component" value="Chromosome"/>
</dbReference>
<keyword evidence="3" id="KW-1185">Reference proteome</keyword>
<reference evidence="2 3" key="1">
    <citation type="submission" date="2018-11" db="EMBL/GenBank/DDBJ databases">
        <title>Genome sequencing of Paenibacillus lentus DSM25539(T).</title>
        <authorList>
            <person name="Kook J.-K."/>
            <person name="Park S.-N."/>
            <person name="Lim Y.K."/>
        </authorList>
    </citation>
    <scope>NUCLEOTIDE SEQUENCE [LARGE SCALE GENOMIC DNA]</scope>
    <source>
        <strain evidence="2 3">DSM 25539</strain>
    </source>
</reference>
<organism evidence="2 3">
    <name type="scientific">Paenibacillus lentus</name>
    <dbReference type="NCBI Taxonomy" id="1338368"/>
    <lineage>
        <taxon>Bacteria</taxon>
        <taxon>Bacillati</taxon>
        <taxon>Bacillota</taxon>
        <taxon>Bacilli</taxon>
        <taxon>Bacillales</taxon>
        <taxon>Paenibacillaceae</taxon>
        <taxon>Paenibacillus</taxon>
    </lineage>
</organism>
<dbReference type="Gene3D" id="1.10.3450.10">
    <property type="entry name" value="TTHA0068-like"/>
    <property type="match status" value="1"/>
</dbReference>
<dbReference type="Pfam" id="PF03745">
    <property type="entry name" value="DUF309"/>
    <property type="match status" value="1"/>
</dbReference>
<dbReference type="PANTHER" id="PTHR34796">
    <property type="entry name" value="EXPRESSED PROTEIN"/>
    <property type="match status" value="1"/>
</dbReference>
<sequence>MKYDRLYVAFLIYFNRDQDYFECHEVMEELWLKLDKDPLYKGLLQVAVGLYHFRNGNVIGGRKMMESAVRRLSSYSPDSLGINLGKLRREAEQYAMALASYENSPFSYYDLEIEIQDAQLLKLVEKTSLEISPNNPQRRGPERGAKHELRMQGKKGE</sequence>
<dbReference type="AlphaFoldDB" id="A0A3S8RYG8"/>
<feature type="compositionally biased region" description="Basic and acidic residues" evidence="1">
    <location>
        <begin position="139"/>
        <end position="157"/>
    </location>
</feature>
<evidence type="ECO:0000313" key="2">
    <source>
        <dbReference type="EMBL" id="AZK47992.1"/>
    </source>
</evidence>
<dbReference type="InterPro" id="IPR023203">
    <property type="entry name" value="TTHA0068_sf"/>
</dbReference>
<proteinExistence type="predicted"/>
<protein>
    <submittedName>
        <fullName evidence="2">DUF309 domain-containing protein</fullName>
    </submittedName>
</protein>
<gene>
    <name evidence="2" type="ORF">EIM92_18970</name>
</gene>
<feature type="region of interest" description="Disordered" evidence="1">
    <location>
        <begin position="131"/>
        <end position="157"/>
    </location>
</feature>
<name>A0A3S8RYG8_9BACL</name>
<dbReference type="InterPro" id="IPR005500">
    <property type="entry name" value="DUF309"/>
</dbReference>
<dbReference type="SUPFAM" id="SSF140663">
    <property type="entry name" value="TTHA0068-like"/>
    <property type="match status" value="1"/>
</dbReference>
<dbReference type="OrthoDB" id="165483at2"/>
<evidence type="ECO:0000313" key="3">
    <source>
        <dbReference type="Proteomes" id="UP000273145"/>
    </source>
</evidence>
<dbReference type="RefSeq" id="WP_125084159.1">
    <property type="nucleotide sequence ID" value="NZ_CP034248.1"/>
</dbReference>
<dbReference type="PANTHER" id="PTHR34796:SF1">
    <property type="entry name" value="EXPRESSED PROTEIN"/>
    <property type="match status" value="1"/>
</dbReference>
<evidence type="ECO:0000256" key="1">
    <source>
        <dbReference type="SAM" id="MobiDB-lite"/>
    </source>
</evidence>
<accession>A0A3S8RYG8</accession>
<dbReference type="KEGG" id="plen:EIM92_18970"/>
<dbReference type="EMBL" id="CP034248">
    <property type="protein sequence ID" value="AZK47992.1"/>
    <property type="molecule type" value="Genomic_DNA"/>
</dbReference>